<keyword evidence="6" id="KW-0446">Lipid-binding</keyword>
<dbReference type="InterPro" id="IPR046349">
    <property type="entry name" value="C1-like_sf"/>
</dbReference>
<dbReference type="HOGENOM" id="CLU_008594_0_0_1"/>
<dbReference type="GO" id="GO:0005789">
    <property type="term" value="C:endoplasmic reticulum membrane"/>
    <property type="evidence" value="ECO:0007669"/>
    <property type="project" value="Ensembl"/>
</dbReference>
<feature type="domain" description="PDZ" evidence="12">
    <location>
        <begin position="522"/>
        <end position="605"/>
    </location>
</feature>
<dbReference type="Gene3D" id="2.30.42.10">
    <property type="match status" value="1"/>
</dbReference>
<dbReference type="CDD" id="cd00136">
    <property type="entry name" value="PDZ_canonical"/>
    <property type="match status" value="1"/>
</dbReference>
<dbReference type="InterPro" id="IPR031468">
    <property type="entry name" value="SMP_LBD"/>
</dbReference>
<evidence type="ECO:0000313" key="14">
    <source>
        <dbReference type="Ensembl" id="ENSACAP00000010117.3"/>
    </source>
</evidence>
<dbReference type="GO" id="GO:0005739">
    <property type="term" value="C:mitochondrion"/>
    <property type="evidence" value="ECO:0007669"/>
    <property type="project" value="GOC"/>
</dbReference>
<feature type="transmembrane region" description="Helical" evidence="10">
    <location>
        <begin position="176"/>
        <end position="199"/>
    </location>
</feature>
<keyword evidence="10" id="KW-1133">Transmembrane helix</keyword>
<dbReference type="PANTHER" id="PTHR21519:SF1">
    <property type="entry name" value="PDZ DOMAIN-CONTAINING PROTEIN 8"/>
    <property type="match status" value="1"/>
</dbReference>
<evidence type="ECO:0000259" key="13">
    <source>
        <dbReference type="PROSITE" id="PS51847"/>
    </source>
</evidence>
<feature type="compositionally biased region" description="Low complexity" evidence="9">
    <location>
        <begin position="1163"/>
        <end position="1177"/>
    </location>
</feature>
<feature type="compositionally biased region" description="Polar residues" evidence="9">
    <location>
        <begin position="794"/>
        <end position="811"/>
    </location>
</feature>
<evidence type="ECO:0000256" key="3">
    <source>
        <dbReference type="ARBA" id="ARBA00022723"/>
    </source>
</evidence>
<organism evidence="14 15">
    <name type="scientific">Anolis carolinensis</name>
    <name type="common">Green anole</name>
    <name type="synonym">American chameleon</name>
    <dbReference type="NCBI Taxonomy" id="28377"/>
    <lineage>
        <taxon>Eukaryota</taxon>
        <taxon>Metazoa</taxon>
        <taxon>Chordata</taxon>
        <taxon>Craniata</taxon>
        <taxon>Vertebrata</taxon>
        <taxon>Euteleostomi</taxon>
        <taxon>Lepidosauria</taxon>
        <taxon>Squamata</taxon>
        <taxon>Bifurcata</taxon>
        <taxon>Unidentata</taxon>
        <taxon>Episquamata</taxon>
        <taxon>Toxicofera</taxon>
        <taxon>Iguania</taxon>
        <taxon>Dactyloidae</taxon>
        <taxon>Anolis</taxon>
    </lineage>
</organism>
<dbReference type="PROSITE" id="PS50081">
    <property type="entry name" value="ZF_DAG_PE_2"/>
    <property type="match status" value="1"/>
</dbReference>
<evidence type="ECO:0000256" key="10">
    <source>
        <dbReference type="SAM" id="Phobius"/>
    </source>
</evidence>
<evidence type="ECO:0000313" key="15">
    <source>
        <dbReference type="Proteomes" id="UP000001646"/>
    </source>
</evidence>
<feature type="region of interest" description="Disordered" evidence="9">
    <location>
        <begin position="707"/>
        <end position="846"/>
    </location>
</feature>
<feature type="coiled-coil region" evidence="8">
    <location>
        <begin position="1212"/>
        <end position="1246"/>
    </location>
</feature>
<comment type="subcellular location">
    <subcellularLocation>
        <location evidence="1">Membrane</location>
    </subcellularLocation>
</comment>
<dbReference type="SMART" id="SM00228">
    <property type="entry name" value="PDZ"/>
    <property type="match status" value="1"/>
</dbReference>
<evidence type="ECO:0000256" key="2">
    <source>
        <dbReference type="ARBA" id="ARBA00022448"/>
    </source>
</evidence>
<evidence type="ECO:0000259" key="11">
    <source>
        <dbReference type="PROSITE" id="PS50081"/>
    </source>
</evidence>
<evidence type="ECO:0000256" key="4">
    <source>
        <dbReference type="ARBA" id="ARBA00022833"/>
    </source>
</evidence>
<dbReference type="Pfam" id="PF26547">
    <property type="entry name" value="PDZD8_N"/>
    <property type="match status" value="1"/>
</dbReference>
<keyword evidence="7 10" id="KW-0472">Membrane</keyword>
<feature type="region of interest" description="Disordered" evidence="9">
    <location>
        <begin position="1127"/>
        <end position="1178"/>
    </location>
</feature>
<keyword evidence="15" id="KW-1185">Reference proteome</keyword>
<dbReference type="GeneTree" id="ENSGT00390000017746"/>
<dbReference type="InParanoid" id="H9GG98"/>
<evidence type="ECO:0000256" key="5">
    <source>
        <dbReference type="ARBA" id="ARBA00023055"/>
    </source>
</evidence>
<dbReference type="GO" id="GO:0006869">
    <property type="term" value="P:lipid transport"/>
    <property type="evidence" value="ECO:0007669"/>
    <property type="project" value="UniProtKB-KW"/>
</dbReference>
<dbReference type="GO" id="GO:0044233">
    <property type="term" value="C:mitochondria-associated endoplasmic reticulum membrane contact site"/>
    <property type="evidence" value="ECO:0000318"/>
    <property type="project" value="GO_Central"/>
</dbReference>
<proteinExistence type="predicted"/>
<dbReference type="GO" id="GO:0022604">
    <property type="term" value="P:regulation of cell morphogenesis"/>
    <property type="evidence" value="ECO:0007669"/>
    <property type="project" value="Ensembl"/>
</dbReference>
<dbReference type="PROSITE" id="PS51847">
    <property type="entry name" value="SMP"/>
    <property type="match status" value="1"/>
</dbReference>
<keyword evidence="4" id="KW-0862">Zinc</keyword>
<keyword evidence="2" id="KW-0813">Transport</keyword>
<evidence type="ECO:0000259" key="12">
    <source>
        <dbReference type="PROSITE" id="PS50106"/>
    </source>
</evidence>
<dbReference type="GO" id="GO:0051560">
    <property type="term" value="P:mitochondrial calcium ion homeostasis"/>
    <property type="evidence" value="ECO:0000318"/>
    <property type="project" value="GO_Central"/>
</dbReference>
<dbReference type="Proteomes" id="UP000001646">
    <property type="component" value="Unplaced"/>
</dbReference>
<dbReference type="SUPFAM" id="SSF57889">
    <property type="entry name" value="Cysteine-rich domain"/>
    <property type="match status" value="1"/>
</dbReference>
<feature type="compositionally biased region" description="Polar residues" evidence="9">
    <location>
        <begin position="733"/>
        <end position="745"/>
    </location>
</feature>
<dbReference type="Bgee" id="ENSACAG00000010324">
    <property type="expression patterns" value="Expressed in forelimb bud and 13 other cell types or tissues"/>
</dbReference>
<feature type="compositionally biased region" description="Polar residues" evidence="9">
    <location>
        <begin position="819"/>
        <end position="836"/>
    </location>
</feature>
<dbReference type="InterPro" id="IPR058801">
    <property type="entry name" value="PDZD8_N"/>
</dbReference>
<dbReference type="SMART" id="SM00109">
    <property type="entry name" value="C1"/>
    <property type="match status" value="1"/>
</dbReference>
<feature type="region of interest" description="Disordered" evidence="9">
    <location>
        <begin position="651"/>
        <end position="674"/>
    </location>
</feature>
<dbReference type="InterPro" id="IPR036034">
    <property type="entry name" value="PDZ_sf"/>
</dbReference>
<evidence type="ECO:0000256" key="8">
    <source>
        <dbReference type="SAM" id="Coils"/>
    </source>
</evidence>
<protein>
    <submittedName>
        <fullName evidence="14">PDZ domain containing 8</fullName>
    </submittedName>
</protein>
<dbReference type="STRING" id="28377.ENSACAP00000010117"/>
<keyword evidence="3" id="KW-0479">Metal-binding</keyword>
<dbReference type="Ensembl" id="ENSACAT00000010325.4">
    <property type="protein sequence ID" value="ENSACAP00000010117.3"/>
    <property type="gene ID" value="ENSACAG00000010324.4"/>
</dbReference>
<name>H9GG98_ANOCA</name>
<reference evidence="14" key="2">
    <citation type="submission" date="2025-08" db="UniProtKB">
        <authorList>
            <consortium name="Ensembl"/>
        </authorList>
    </citation>
    <scope>IDENTIFICATION</scope>
</reference>
<dbReference type="InterPro" id="IPR041489">
    <property type="entry name" value="PDZ_6"/>
</dbReference>
<dbReference type="Pfam" id="PF17820">
    <property type="entry name" value="PDZ_6"/>
    <property type="match status" value="1"/>
</dbReference>
<feature type="domain" description="SMP-LTD" evidence="13">
    <location>
        <begin position="260"/>
        <end position="450"/>
    </location>
</feature>
<dbReference type="GO" id="GO:0007010">
    <property type="term" value="P:cytoskeleton organization"/>
    <property type="evidence" value="ECO:0007669"/>
    <property type="project" value="Ensembl"/>
</dbReference>
<evidence type="ECO:0000256" key="7">
    <source>
        <dbReference type="ARBA" id="ARBA00023136"/>
    </source>
</evidence>
<dbReference type="GO" id="GO:0046872">
    <property type="term" value="F:metal ion binding"/>
    <property type="evidence" value="ECO:0007669"/>
    <property type="project" value="UniProtKB-KW"/>
</dbReference>
<dbReference type="GO" id="GO:0008289">
    <property type="term" value="F:lipid binding"/>
    <property type="evidence" value="ECO:0007669"/>
    <property type="project" value="UniProtKB-KW"/>
</dbReference>
<dbReference type="InterPro" id="IPR039275">
    <property type="entry name" value="PDZD8"/>
</dbReference>
<sequence>MRMLTFHKELSLPVVSPLPSLFLPNRHLRARGPFLFPQYYELSARHGVPYDVTPRATPIRARGRGGREAAVGAFSLGSGRRKERQGRPGCVSPRCCCVRRRRSEPSASEGEPPLQAAGWRRRGLGPWRRRESWRRCRRLLLRCRARRREAEARASGRQEGRPLGERWGLGGAMLSVYGILFSALLGSFLTLLAQVLLFYRRSPEPPQGSISSPGPSAFTPRVVPDHSLREYLAGFIGFSLEPKPPSQQASVQDSLSVECTEETLYWLNAICLFLFRELKDTSFLRHWVTRKIKVEFEELLQTKVTGKVLEGLSLRDVGLGNVVPLFKNIKILRPVTCSEDGCPEELDFELDLEYQGGFHLAIDADLVFGKSAYLFAKISRVVGRVRLVFTRLPFTHWSFCFVDEPLIDLEVKSQFEGRPLPQLTSIIVSQFKKVIKRKHTLPHYKIRFKPFFPFQVEPPEEYQDRLLSIKDFSLTEGRLKLSLIECARLLIFGSYEREVTIHCTFELSENVWEEKQRTFIKTVELIKGNSPSVGLSLRQVQAKEGESGHVVVETVIPNSAAAAADLQRGDRLIAIGGVRIISTVQVLKLIRQAGEKVIVYYERPVRVQDTLGQMDDAVLPDGVTITEAEIKEVDLEFEDLAGELKSSEYKDDLLTTSPKHTSLGAKQPGSVSPVLNRKTYLGGHQLSPRALFKEAAKQVVLRNAENADGTLQINRPNKPPVPPRPLLKMTPLPNDTQNKSETGELTSEKLDKLASSNNEEGNSEKSTKNSDVGEEPVGSKPVINKPEMTKETPEPSQILKTSTNKPISNKTEVLKDSSEATQTPKVNTNKPATNKLETAKETSEFSQSFKPTMLNRAWESPEIPYRNRLGKWARTKVSSYIFEVQKEHKYLNVAIWCRDPFKLGGLICLGYESINLEEIALDCIATSSMEFIRQVRLNPPAPKATVSRTALRTLTSHKGFNENFCYGDITLHFKYLKEGESEDSSFLMEKEKETTSETVAVPSFPKEDPYFGQIIYTENKHNFQDTQFQNPTWCDYCKKKVWTKAASQCVVCAYVCHKKCQERCLTDAPYCIGASRRLERALHTLKFENQDTQFTGVSRVDPELKNATRTTGLTRHIMNTGTRLLNLRQVPKVRVSEPGTDTAEPSPRPTPHHSDNEGSDTDTGGPSSPSKASSGTTIKLARKEGGLDDSVFIAVKEIGRDLYRSLPTEERIQKLEVMLEKLQNEIDQELENNNSLIKEKKETTDTRKKMALSAALAKSGERLQALTLLMIHYKAGIEDIEALDLESRKEEDDNLMEDDDDNALAMAPVLESLLKEGERLHAANESVD</sequence>
<dbReference type="CDD" id="cd21674">
    <property type="entry name" value="SMP_PDZD8"/>
    <property type="match status" value="1"/>
</dbReference>
<accession>H9GG98</accession>
<dbReference type="InterPro" id="IPR002219">
    <property type="entry name" value="PKC_DAG/PE"/>
</dbReference>
<feature type="domain" description="Phorbol-ester/DAG-type" evidence="11">
    <location>
        <begin position="1020"/>
        <end position="1071"/>
    </location>
</feature>
<evidence type="ECO:0000256" key="1">
    <source>
        <dbReference type="ARBA" id="ARBA00004370"/>
    </source>
</evidence>
<keyword evidence="8" id="KW-0175">Coiled coil</keyword>
<reference evidence="14" key="1">
    <citation type="submission" date="2009-12" db="EMBL/GenBank/DDBJ databases">
        <title>The Genome Sequence of Anolis carolinensis (Green Anole Lizard).</title>
        <authorList>
            <consortium name="The Genome Sequencing Platform"/>
            <person name="Di Palma F."/>
            <person name="Alfoldi J."/>
            <person name="Heiman D."/>
            <person name="Young S."/>
            <person name="Grabherr M."/>
            <person name="Johnson J."/>
            <person name="Lander E.S."/>
            <person name="Lindblad-Toh K."/>
        </authorList>
    </citation>
    <scope>NUCLEOTIDE SEQUENCE [LARGE SCALE GENOMIC DNA]</scope>
    <source>
        <strain evidence="14">JBL SC #1</strain>
    </source>
</reference>
<dbReference type="eggNOG" id="KOG3532">
    <property type="taxonomic scope" value="Eukaryota"/>
</dbReference>
<dbReference type="Pfam" id="PF00130">
    <property type="entry name" value="C1_1"/>
    <property type="match status" value="1"/>
</dbReference>
<dbReference type="SUPFAM" id="SSF50156">
    <property type="entry name" value="PDZ domain-like"/>
    <property type="match status" value="1"/>
</dbReference>
<dbReference type="Gene3D" id="3.30.60.20">
    <property type="match status" value="1"/>
</dbReference>
<dbReference type="PANTHER" id="PTHR21519">
    <property type="entry name" value="PDZ DOMAIN-CONTAINING PROTEIN 8"/>
    <property type="match status" value="1"/>
</dbReference>
<dbReference type="InterPro" id="IPR001478">
    <property type="entry name" value="PDZ"/>
</dbReference>
<keyword evidence="10" id="KW-0812">Transmembrane</keyword>
<dbReference type="PROSITE" id="PS50106">
    <property type="entry name" value="PDZ"/>
    <property type="match status" value="1"/>
</dbReference>
<keyword evidence="5" id="KW-0445">Lipid transport</keyword>
<evidence type="ECO:0000256" key="9">
    <source>
        <dbReference type="SAM" id="MobiDB-lite"/>
    </source>
</evidence>
<gene>
    <name evidence="14" type="primary">PDZD8</name>
</gene>
<reference evidence="14" key="3">
    <citation type="submission" date="2025-09" db="UniProtKB">
        <authorList>
            <consortium name="Ensembl"/>
        </authorList>
    </citation>
    <scope>IDENTIFICATION</scope>
</reference>
<dbReference type="CDD" id="cd20825">
    <property type="entry name" value="C1_PDZD8"/>
    <property type="match status" value="1"/>
</dbReference>
<dbReference type="GO" id="GO:1990456">
    <property type="term" value="P:mitochondrion-endoplasmic reticulum membrane tethering"/>
    <property type="evidence" value="ECO:0000318"/>
    <property type="project" value="GO_Central"/>
</dbReference>
<evidence type="ECO:0000256" key="6">
    <source>
        <dbReference type="ARBA" id="ARBA00023121"/>
    </source>
</evidence>